<feature type="chain" id="PRO_5043393785" description="Kazal-like domain-containing protein" evidence="1">
    <location>
        <begin position="19"/>
        <end position="168"/>
    </location>
</feature>
<keyword evidence="4" id="KW-1185">Reference proteome</keyword>
<dbReference type="CDD" id="cd00104">
    <property type="entry name" value="KAZAL_FS"/>
    <property type="match status" value="1"/>
</dbReference>
<organism evidence="3 4">
    <name type="scientific">Meganyctiphanes norvegica</name>
    <name type="common">Northern krill</name>
    <name type="synonym">Thysanopoda norvegica</name>
    <dbReference type="NCBI Taxonomy" id="48144"/>
    <lineage>
        <taxon>Eukaryota</taxon>
        <taxon>Metazoa</taxon>
        <taxon>Ecdysozoa</taxon>
        <taxon>Arthropoda</taxon>
        <taxon>Crustacea</taxon>
        <taxon>Multicrustacea</taxon>
        <taxon>Malacostraca</taxon>
        <taxon>Eumalacostraca</taxon>
        <taxon>Eucarida</taxon>
        <taxon>Euphausiacea</taxon>
        <taxon>Euphausiidae</taxon>
        <taxon>Meganyctiphanes</taxon>
    </lineage>
</organism>
<proteinExistence type="predicted"/>
<evidence type="ECO:0000259" key="2">
    <source>
        <dbReference type="PROSITE" id="PS51465"/>
    </source>
</evidence>
<sequence>MASYTPVIFLVALDLATSFPQYRQVYNRRSQKVPCNTFGGQIQQESCCKSWYDSEDDCITYDVCVCKDGFEGDACEHDCSNTFCPMTHMPVCGVTNRHEDITFSNMCNFLTSKCNKEYRGLHFRYNGRCQDNITCPPYRCPMDVPVYYYDNPDRPGCKICDFDLNSPC</sequence>
<evidence type="ECO:0000313" key="3">
    <source>
        <dbReference type="EMBL" id="CAL4067183.1"/>
    </source>
</evidence>
<protein>
    <recommendedName>
        <fullName evidence="2">Kazal-like domain-containing protein</fullName>
    </recommendedName>
</protein>
<name>A0AAV2Q0M8_MEGNR</name>
<reference evidence="3 4" key="1">
    <citation type="submission" date="2024-05" db="EMBL/GenBank/DDBJ databases">
        <authorList>
            <person name="Wallberg A."/>
        </authorList>
    </citation>
    <scope>NUCLEOTIDE SEQUENCE [LARGE SCALE GENOMIC DNA]</scope>
</reference>
<dbReference type="InterPro" id="IPR002350">
    <property type="entry name" value="Kazal_dom"/>
</dbReference>
<dbReference type="AlphaFoldDB" id="A0AAV2Q0M8"/>
<feature type="domain" description="Kazal-like" evidence="2">
    <location>
        <begin position="76"/>
        <end position="131"/>
    </location>
</feature>
<feature type="signal peptide" evidence="1">
    <location>
        <begin position="1"/>
        <end position="18"/>
    </location>
</feature>
<dbReference type="PROSITE" id="PS51465">
    <property type="entry name" value="KAZAL_2"/>
    <property type="match status" value="1"/>
</dbReference>
<accession>A0AAV2Q0M8</accession>
<evidence type="ECO:0000256" key="1">
    <source>
        <dbReference type="SAM" id="SignalP"/>
    </source>
</evidence>
<dbReference type="Gene3D" id="3.30.60.30">
    <property type="match status" value="1"/>
</dbReference>
<keyword evidence="1" id="KW-0732">Signal</keyword>
<dbReference type="Proteomes" id="UP001497623">
    <property type="component" value="Unassembled WGS sequence"/>
</dbReference>
<dbReference type="SUPFAM" id="SSF100895">
    <property type="entry name" value="Kazal-type serine protease inhibitors"/>
    <property type="match status" value="1"/>
</dbReference>
<evidence type="ECO:0000313" key="4">
    <source>
        <dbReference type="Proteomes" id="UP001497623"/>
    </source>
</evidence>
<gene>
    <name evidence="3" type="ORF">MNOR_LOCUS6269</name>
</gene>
<dbReference type="InterPro" id="IPR036058">
    <property type="entry name" value="Kazal_dom_sf"/>
</dbReference>
<comment type="caution">
    <text evidence="3">The sequence shown here is derived from an EMBL/GenBank/DDBJ whole genome shotgun (WGS) entry which is preliminary data.</text>
</comment>
<dbReference type="EMBL" id="CAXKWB010002558">
    <property type="protein sequence ID" value="CAL4067183.1"/>
    <property type="molecule type" value="Genomic_DNA"/>
</dbReference>